<comment type="caution">
    <text evidence="3">The sequence shown here is derived from an EMBL/GenBank/DDBJ whole genome shotgun (WGS) entry which is preliminary data.</text>
</comment>
<dbReference type="Gene3D" id="3.40.50.2000">
    <property type="entry name" value="Glycogen Phosphorylase B"/>
    <property type="match status" value="2"/>
</dbReference>
<dbReference type="GO" id="GO:0008194">
    <property type="term" value="F:UDP-glycosyltransferase activity"/>
    <property type="evidence" value="ECO:0007669"/>
    <property type="project" value="InterPro"/>
</dbReference>
<organism evidence="3 4">
    <name type="scientific">Escallonia herrerae</name>
    <dbReference type="NCBI Taxonomy" id="1293975"/>
    <lineage>
        <taxon>Eukaryota</taxon>
        <taxon>Viridiplantae</taxon>
        <taxon>Streptophyta</taxon>
        <taxon>Embryophyta</taxon>
        <taxon>Tracheophyta</taxon>
        <taxon>Spermatophyta</taxon>
        <taxon>Magnoliopsida</taxon>
        <taxon>eudicotyledons</taxon>
        <taxon>Gunneridae</taxon>
        <taxon>Pentapetalae</taxon>
        <taxon>asterids</taxon>
        <taxon>campanulids</taxon>
        <taxon>Escalloniales</taxon>
        <taxon>Escalloniaceae</taxon>
        <taxon>Escallonia</taxon>
    </lineage>
</organism>
<accession>A0AA88V2M8</accession>
<feature type="non-terminal residue" evidence="3">
    <location>
        <position position="1"/>
    </location>
</feature>
<gene>
    <name evidence="3" type="ORF">RJ639_022462</name>
</gene>
<evidence type="ECO:0000313" key="3">
    <source>
        <dbReference type="EMBL" id="KAK3000701.1"/>
    </source>
</evidence>
<dbReference type="SUPFAM" id="SSF53756">
    <property type="entry name" value="UDP-Glycosyltransferase/glycogen phosphorylase"/>
    <property type="match status" value="1"/>
</dbReference>
<evidence type="ECO:0000256" key="1">
    <source>
        <dbReference type="ARBA" id="ARBA00022676"/>
    </source>
</evidence>
<keyword evidence="1" id="KW-0328">Glycosyltransferase</keyword>
<dbReference type="InterPro" id="IPR002213">
    <property type="entry name" value="UDP_glucos_trans"/>
</dbReference>
<dbReference type="InterPro" id="IPR015943">
    <property type="entry name" value="WD40/YVTN_repeat-like_dom_sf"/>
</dbReference>
<dbReference type="Gene3D" id="2.130.10.10">
    <property type="entry name" value="YVTN repeat-like/Quinoprotein amine dehydrogenase"/>
    <property type="match status" value="1"/>
</dbReference>
<dbReference type="InterPro" id="IPR036322">
    <property type="entry name" value="WD40_repeat_dom_sf"/>
</dbReference>
<protein>
    <recommendedName>
        <fullName evidence="5">Glycosyltransferase</fullName>
    </recommendedName>
</protein>
<dbReference type="Pfam" id="PF00400">
    <property type="entry name" value="WD40"/>
    <property type="match status" value="1"/>
</dbReference>
<name>A0AA88V2M8_9ASTE</name>
<dbReference type="EMBL" id="JAVXUP010002948">
    <property type="protein sequence ID" value="KAK3000701.1"/>
    <property type="molecule type" value="Genomic_DNA"/>
</dbReference>
<dbReference type="Proteomes" id="UP001188597">
    <property type="component" value="Unassembled WGS sequence"/>
</dbReference>
<dbReference type="SUPFAM" id="SSF50978">
    <property type="entry name" value="WD40 repeat-like"/>
    <property type="match status" value="1"/>
</dbReference>
<dbReference type="InterPro" id="IPR001680">
    <property type="entry name" value="WD40_rpt"/>
</dbReference>
<keyword evidence="4" id="KW-1185">Reference proteome</keyword>
<dbReference type="CDD" id="cd03784">
    <property type="entry name" value="GT1_Gtf-like"/>
    <property type="match status" value="1"/>
</dbReference>
<dbReference type="PANTHER" id="PTHR48046:SF6">
    <property type="entry name" value="GLYCOSYLTRANSFERASE"/>
    <property type="match status" value="1"/>
</dbReference>
<proteinExistence type="predicted"/>
<dbReference type="PANTHER" id="PTHR48046">
    <property type="entry name" value="UDP-GLYCOSYLTRANSFERASE 72E1"/>
    <property type="match status" value="1"/>
</dbReference>
<keyword evidence="2" id="KW-0808">Transferase</keyword>
<dbReference type="SMART" id="SM00320">
    <property type="entry name" value="WD40"/>
    <property type="match status" value="3"/>
</dbReference>
<reference evidence="3" key="1">
    <citation type="submission" date="2022-12" db="EMBL/GenBank/DDBJ databases">
        <title>Draft genome assemblies for two species of Escallonia (Escalloniales).</title>
        <authorList>
            <person name="Chanderbali A."/>
            <person name="Dervinis C."/>
            <person name="Anghel I."/>
            <person name="Soltis D."/>
            <person name="Soltis P."/>
            <person name="Zapata F."/>
        </authorList>
    </citation>
    <scope>NUCLEOTIDE SEQUENCE</scope>
    <source>
        <strain evidence="3">UCBG64.0493</strain>
        <tissue evidence="3">Leaf</tissue>
    </source>
</reference>
<evidence type="ECO:0000256" key="2">
    <source>
        <dbReference type="ARBA" id="ARBA00022679"/>
    </source>
</evidence>
<dbReference type="AlphaFoldDB" id="A0AA88V2M8"/>
<evidence type="ECO:0008006" key="5">
    <source>
        <dbReference type="Google" id="ProtNLM"/>
    </source>
</evidence>
<evidence type="ECO:0000313" key="4">
    <source>
        <dbReference type="Proteomes" id="UP001188597"/>
    </source>
</evidence>
<dbReference type="FunFam" id="3.40.50.2000:FF:000054">
    <property type="entry name" value="Glycosyltransferase"/>
    <property type="match status" value="1"/>
</dbReference>
<sequence length="597" mass="65340">MESTQQQPHIAILPTPGMGHLIPLTEFAKRLVLHHNFTVTFIIPTDGSPMQPQKDILQTLPKSISSIFLPPVSFSDLPEDRKIETQIALSVTRSLPSLREALKELAESTRLSALVVDLFGSLAFPVAIEFGVSPYVFFPTTAMGLCLMFHLHKLDESFSCEYRDLPEPVILPGCVPVHGSDLVEPLQDKKDEAYKWILSISKLYKLAEGIMVNSFMDLEPGAFKALKEGGWCKPPVYPVGPLIQAGSASGDNGLECLKWLGEQPSGSVLFVSFGSGGTLSHEQLTELALGLEMSGQRQRTVHTGEREKRGMDKSIVTLDKGTTCSSWNYCGERLATGSIDGTLTIFDSVDPASSSFTCTSRSKAHAASIVKVVWVPPEYGDAVACISSDGTLSLWEEVVEETQPLQWKLCKRFEGSSHKVLDIQCGVSLTSLKLVIAYSDGHVKVYELLNPLELKNWQLQAEFQNVIDSVSKYGNASCVSASISWNPQRGGSQQSSFVLGFNSNILQLNSSKVWEFDQDHQRWLPVAELALPGDKGDQVYAVAWAPNIGRPYEVIAVATHKGIAIWYIGLYPDPDGKLSVETAALLSGHGGEVWPFL</sequence>